<dbReference type="EMBL" id="JAHUZN010000005">
    <property type="protein sequence ID" value="KAG8493632.1"/>
    <property type="molecule type" value="Genomic_DNA"/>
</dbReference>
<dbReference type="SUPFAM" id="SSF56235">
    <property type="entry name" value="N-terminal nucleophile aminohydrolases (Ntn hydrolases)"/>
    <property type="match status" value="2"/>
</dbReference>
<evidence type="ECO:0000256" key="2">
    <source>
        <dbReference type="ARBA" id="ARBA00011601"/>
    </source>
</evidence>
<feature type="binding site" evidence="8">
    <location>
        <begin position="551"/>
        <end position="554"/>
    </location>
    <ligand>
        <name>substrate</name>
    </ligand>
</feature>
<dbReference type="PANTHER" id="PTHR10188:SF13">
    <property type="entry name" value="ISOASPARTYL PEPTIDASE_L-ASPARAGINASE 2-RELATED"/>
    <property type="match status" value="1"/>
</dbReference>
<evidence type="ECO:0000256" key="8">
    <source>
        <dbReference type="PIRSR" id="PIRSR600246-2"/>
    </source>
</evidence>
<organism evidence="10 11">
    <name type="scientific">Gossypium anomalum</name>
    <dbReference type="NCBI Taxonomy" id="47600"/>
    <lineage>
        <taxon>Eukaryota</taxon>
        <taxon>Viridiplantae</taxon>
        <taxon>Streptophyta</taxon>
        <taxon>Embryophyta</taxon>
        <taxon>Tracheophyta</taxon>
        <taxon>Spermatophyta</taxon>
        <taxon>Magnoliopsida</taxon>
        <taxon>eudicotyledons</taxon>
        <taxon>Gunneridae</taxon>
        <taxon>Pentapetalae</taxon>
        <taxon>rosids</taxon>
        <taxon>malvids</taxon>
        <taxon>Malvales</taxon>
        <taxon>Malvaceae</taxon>
        <taxon>Malvoideae</taxon>
        <taxon>Gossypium</taxon>
    </lineage>
</organism>
<dbReference type="OrthoDB" id="2262349at2759"/>
<dbReference type="Proteomes" id="UP000701853">
    <property type="component" value="Chromosome 5"/>
</dbReference>
<dbReference type="InterPro" id="IPR029055">
    <property type="entry name" value="Ntn_hydrolases_N"/>
</dbReference>
<feature type="binding site" evidence="8">
    <location>
        <begin position="573"/>
        <end position="576"/>
    </location>
    <ligand>
        <name>substrate</name>
    </ligand>
</feature>
<dbReference type="Gene3D" id="3.60.20.30">
    <property type="entry name" value="(Glycosyl)asparaginase"/>
    <property type="match status" value="2"/>
</dbReference>
<evidence type="ECO:0000256" key="4">
    <source>
        <dbReference type="ARBA" id="ARBA00022670"/>
    </source>
</evidence>
<sequence>MGAWAIAVHGSAGVDPNLPKERQEEAKRLLTRCLDIGISALRSNLPAIDVVELVVRELETDPLFNSGRGSAFTENGTVEMEASIIDGPKRQCGAISGLTTVKNPVSLARLVMEKSPHSYLAFSGAEEFSNTHVEGVEMVDNEYFITEDNVGMLKLAKEANSILFDYRIPAVGTCGASATMDSPLQMNGLPISVYAPETVGWVVVDKQGRCAAATSTGGLMNKMSGRIGDSPLIGLGTYASELCGVSCTGEGEAIIRNTLAREVSAVMEYKGLNLHEAVDYVIKNRLDEGKAGLIAVSKDGEVACGFNTTGMFRGCATEDGFMEVGREMGAWAIAVHGGAGVDPNLPKERQEEAKRLLTRCLNIGISALRSNLPAIDVVELVVRELETDPLFNSGRGSALTENGTVEMEASIMDGPKRRCGAVSGLTTVKNPVSLARLVMEKSPHSYLAFSGAEEFAKKQGVEMVDNEYFITEDNVGMLKLAKEANSILFDYRIPTVGTCGAGAAMDSLLQMNGLPISVYAPETVGCVVVDKQGRCAAATSTGGLMNKMSGRIGDSPLIGSGTYASELCGVSCTGEGEAIIRSTLAREVSAVMEYKGLNLHEAVDYVIKNRLDEGKAGLIAVSKDGEVACGFNTTGMFRGCATEDGFMEVGVW</sequence>
<comment type="catalytic activity">
    <reaction evidence="1">
        <text>Cleavage of a beta-linked Asp residue from the N-terminus of a polypeptide.</text>
        <dbReference type="EC" id="3.4.19.5"/>
    </reaction>
</comment>
<evidence type="ECO:0000256" key="3">
    <source>
        <dbReference type="ARBA" id="ARBA00012879"/>
    </source>
</evidence>
<dbReference type="PANTHER" id="PTHR10188">
    <property type="entry name" value="L-ASPARAGINASE"/>
    <property type="match status" value="1"/>
</dbReference>
<dbReference type="Pfam" id="PF01112">
    <property type="entry name" value="Asparaginase_2"/>
    <property type="match status" value="2"/>
</dbReference>
<reference evidence="10 11" key="1">
    <citation type="journal article" date="2021" name="bioRxiv">
        <title>The Gossypium anomalum genome as a resource for cotton improvement and evolutionary analysis of hybrid incompatibility.</title>
        <authorList>
            <person name="Grover C.E."/>
            <person name="Yuan D."/>
            <person name="Arick M.A."/>
            <person name="Miller E.R."/>
            <person name="Hu G."/>
            <person name="Peterson D.G."/>
            <person name="Wendel J.F."/>
            <person name="Udall J.A."/>
        </authorList>
    </citation>
    <scope>NUCLEOTIDE SEQUENCE [LARGE SCALE GENOMIC DNA]</scope>
    <source>
        <strain evidence="10">JFW-Udall</strain>
        <tissue evidence="10">Leaf</tissue>
    </source>
</reference>
<name>A0A8J5Z9Q4_9ROSI</name>
<dbReference type="CDD" id="cd04701">
    <property type="entry name" value="Asparaginase_2"/>
    <property type="match status" value="2"/>
</dbReference>
<dbReference type="FunFam" id="3.60.20.30:FF:000001">
    <property type="entry name" value="Isoaspartyl peptidase/L-asparaginase"/>
    <property type="match status" value="2"/>
</dbReference>
<evidence type="ECO:0000256" key="5">
    <source>
        <dbReference type="ARBA" id="ARBA00022801"/>
    </source>
</evidence>
<evidence type="ECO:0000256" key="6">
    <source>
        <dbReference type="ARBA" id="ARBA00022813"/>
    </source>
</evidence>
<dbReference type="GO" id="GO:0006508">
    <property type="term" value="P:proteolysis"/>
    <property type="evidence" value="ECO:0007669"/>
    <property type="project" value="UniProtKB-KW"/>
</dbReference>
<evidence type="ECO:0000313" key="10">
    <source>
        <dbReference type="EMBL" id="KAG8493632.1"/>
    </source>
</evidence>
<gene>
    <name evidence="10" type="ORF">CXB51_011742</name>
</gene>
<proteinExistence type="predicted"/>
<dbReference type="GO" id="GO:0008798">
    <property type="term" value="F:beta-aspartyl-peptidase activity"/>
    <property type="evidence" value="ECO:0007669"/>
    <property type="project" value="UniProtKB-EC"/>
</dbReference>
<dbReference type="InterPro" id="IPR000246">
    <property type="entry name" value="Peptidase_T2"/>
</dbReference>
<dbReference type="EC" id="3.4.19.5" evidence="3"/>
<evidence type="ECO:0000313" key="11">
    <source>
        <dbReference type="Proteomes" id="UP000701853"/>
    </source>
</evidence>
<keyword evidence="5" id="KW-0378">Hydrolase</keyword>
<feature type="site" description="Cleavage; by autolysis" evidence="9">
    <location>
        <begin position="522"/>
        <end position="523"/>
    </location>
</feature>
<keyword evidence="11" id="KW-1185">Reference proteome</keyword>
<evidence type="ECO:0000256" key="9">
    <source>
        <dbReference type="PIRSR" id="PIRSR600246-3"/>
    </source>
</evidence>
<comment type="subunit">
    <text evidence="2">Heterotetramer of two alpha and two beta chains arranged as a dimer of alpha/beta heterodimers.</text>
</comment>
<evidence type="ECO:0000256" key="1">
    <source>
        <dbReference type="ARBA" id="ARBA00000306"/>
    </source>
</evidence>
<dbReference type="GO" id="GO:0004067">
    <property type="term" value="F:asparaginase activity"/>
    <property type="evidence" value="ECO:0007669"/>
    <property type="project" value="UniProtKB-ARBA"/>
</dbReference>
<evidence type="ECO:0000256" key="7">
    <source>
        <dbReference type="PIRSR" id="PIRSR600246-1"/>
    </source>
</evidence>
<dbReference type="AlphaFoldDB" id="A0A8J5Z9Q4"/>
<keyword evidence="6" id="KW-0068">Autocatalytic cleavage</keyword>
<feature type="active site" description="Nucleophile" evidence="7">
    <location>
        <position position="523"/>
    </location>
</feature>
<accession>A0A8J5Z9Q4</accession>
<protein>
    <recommendedName>
        <fullName evidence="3">beta-aspartyl-peptidase</fullName>
        <ecNumber evidence="3">3.4.19.5</ecNumber>
    </recommendedName>
</protein>
<comment type="caution">
    <text evidence="10">The sequence shown here is derived from an EMBL/GenBank/DDBJ whole genome shotgun (WGS) entry which is preliminary data.</text>
</comment>
<keyword evidence="4" id="KW-0645">Protease</keyword>